<evidence type="ECO:0000313" key="1">
    <source>
        <dbReference type="EnsemblMetazoa" id="CJA42336.1"/>
    </source>
</evidence>
<dbReference type="EnsemblMetazoa" id="CJA42336.1">
    <property type="protein sequence ID" value="CJA42336.1"/>
    <property type="gene ID" value="WBGene00218184"/>
</dbReference>
<organism evidence="1 2">
    <name type="scientific">Caenorhabditis japonica</name>
    <dbReference type="NCBI Taxonomy" id="281687"/>
    <lineage>
        <taxon>Eukaryota</taxon>
        <taxon>Metazoa</taxon>
        <taxon>Ecdysozoa</taxon>
        <taxon>Nematoda</taxon>
        <taxon>Chromadorea</taxon>
        <taxon>Rhabditida</taxon>
        <taxon>Rhabditina</taxon>
        <taxon>Rhabditomorpha</taxon>
        <taxon>Rhabditoidea</taxon>
        <taxon>Rhabditidae</taxon>
        <taxon>Peloderinae</taxon>
        <taxon>Caenorhabditis</taxon>
    </lineage>
</organism>
<evidence type="ECO:0000313" key="2">
    <source>
        <dbReference type="Proteomes" id="UP000005237"/>
    </source>
</evidence>
<sequence>MPSLSQKTSNAHVYKVILGKHLFYDFRNLLRFSIQICLLFVSLVSSSDKKACKVDGDCTDKPYHLCEENVCEDFGMTSKFFTFTGQQCKTYRDCTGNAICLGGSCLGTNHARFHGGLSSERKAARDILDIKFQPLCLFFGCCFVGC</sequence>
<dbReference type="AlphaFoldDB" id="A0A8R1IS03"/>
<accession>A0A8R1IS03</accession>
<reference evidence="1" key="2">
    <citation type="submission" date="2022-06" db="UniProtKB">
        <authorList>
            <consortium name="EnsemblMetazoa"/>
        </authorList>
    </citation>
    <scope>IDENTIFICATION</scope>
    <source>
        <strain evidence="1">DF5081</strain>
    </source>
</reference>
<reference evidence="2" key="1">
    <citation type="submission" date="2010-08" db="EMBL/GenBank/DDBJ databases">
        <authorList>
            <consortium name="Caenorhabditis japonica Sequencing Consortium"/>
            <person name="Wilson R.K."/>
        </authorList>
    </citation>
    <scope>NUCLEOTIDE SEQUENCE [LARGE SCALE GENOMIC DNA]</scope>
    <source>
        <strain evidence="2">DF5081</strain>
    </source>
</reference>
<protein>
    <submittedName>
        <fullName evidence="1">Uncharacterized protein</fullName>
    </submittedName>
</protein>
<name>A0A8R1IS03_CAEJA</name>
<dbReference type="Proteomes" id="UP000005237">
    <property type="component" value="Unassembled WGS sequence"/>
</dbReference>
<keyword evidence="2" id="KW-1185">Reference proteome</keyword>
<proteinExistence type="predicted"/>